<evidence type="ECO:0008006" key="8">
    <source>
        <dbReference type="Google" id="ProtNLM"/>
    </source>
</evidence>
<dbReference type="InParanoid" id="E4UQX9"/>
<dbReference type="SMART" id="SM00248">
    <property type="entry name" value="ANK"/>
    <property type="match status" value="8"/>
</dbReference>
<feature type="region of interest" description="Disordered" evidence="3">
    <location>
        <begin position="968"/>
        <end position="997"/>
    </location>
</feature>
<feature type="repeat" description="ANK" evidence="2">
    <location>
        <begin position="711"/>
        <end position="733"/>
    </location>
</feature>
<dbReference type="STRING" id="535722.E4UQX9"/>
<protein>
    <recommendedName>
        <fullName evidence="8">NACHT domain-containing protein</fullName>
    </recommendedName>
</protein>
<keyword evidence="1" id="KW-0677">Repeat</keyword>
<feature type="domain" description="GPI inositol-deacylase winged helix" evidence="4">
    <location>
        <begin position="365"/>
        <end position="455"/>
    </location>
</feature>
<dbReference type="PANTHER" id="PTHR10039:SF5">
    <property type="entry name" value="NACHT DOMAIN-CONTAINING PROTEIN"/>
    <property type="match status" value="1"/>
</dbReference>
<dbReference type="Proteomes" id="UP000002669">
    <property type="component" value="Unassembled WGS sequence"/>
</dbReference>
<evidence type="ECO:0000256" key="1">
    <source>
        <dbReference type="ARBA" id="ARBA00022737"/>
    </source>
</evidence>
<organism evidence="7">
    <name type="scientific">Arthroderma gypseum (strain ATCC MYA-4604 / CBS 118893)</name>
    <name type="common">Microsporum gypseum</name>
    <dbReference type="NCBI Taxonomy" id="535722"/>
    <lineage>
        <taxon>Eukaryota</taxon>
        <taxon>Fungi</taxon>
        <taxon>Dikarya</taxon>
        <taxon>Ascomycota</taxon>
        <taxon>Pezizomycotina</taxon>
        <taxon>Eurotiomycetes</taxon>
        <taxon>Eurotiomycetidae</taxon>
        <taxon>Onygenales</taxon>
        <taxon>Arthrodermataceae</taxon>
        <taxon>Nannizzia</taxon>
    </lineage>
</organism>
<dbReference type="Pfam" id="PF12796">
    <property type="entry name" value="Ank_2"/>
    <property type="match status" value="2"/>
</dbReference>
<dbReference type="PANTHER" id="PTHR10039">
    <property type="entry name" value="AMELOGENIN"/>
    <property type="match status" value="1"/>
</dbReference>
<dbReference type="RefSeq" id="XP_003174788.1">
    <property type="nucleotide sequence ID" value="XM_003174740.1"/>
</dbReference>
<keyword evidence="7" id="KW-1185">Reference proteome</keyword>
<dbReference type="Pfam" id="PF00023">
    <property type="entry name" value="Ank"/>
    <property type="match status" value="1"/>
</dbReference>
<evidence type="ECO:0000256" key="2">
    <source>
        <dbReference type="PROSITE-ProRule" id="PRU00023"/>
    </source>
</evidence>
<dbReference type="SUPFAM" id="SSF48403">
    <property type="entry name" value="Ankyrin repeat"/>
    <property type="match status" value="2"/>
</dbReference>
<dbReference type="OrthoDB" id="4207436at2759"/>
<feature type="region of interest" description="Disordered" evidence="3">
    <location>
        <begin position="1"/>
        <end position="38"/>
    </location>
</feature>
<dbReference type="Gene3D" id="3.40.50.300">
    <property type="entry name" value="P-loop containing nucleotide triphosphate hydrolases"/>
    <property type="match status" value="1"/>
</dbReference>
<dbReference type="Gene3D" id="1.25.40.20">
    <property type="entry name" value="Ankyrin repeat-containing domain"/>
    <property type="match status" value="3"/>
</dbReference>
<dbReference type="PROSITE" id="PS50088">
    <property type="entry name" value="ANK_REPEAT"/>
    <property type="match status" value="5"/>
</dbReference>
<dbReference type="SUPFAM" id="SSF52540">
    <property type="entry name" value="P-loop containing nucleoside triphosphate hydrolases"/>
    <property type="match status" value="1"/>
</dbReference>
<keyword evidence="2" id="KW-0040">ANK repeat</keyword>
<dbReference type="PROSITE" id="PS50297">
    <property type="entry name" value="ANK_REP_REGION"/>
    <property type="match status" value="5"/>
</dbReference>
<dbReference type="EMBL" id="DS989823">
    <property type="protein sequence ID" value="EFQ99305.1"/>
    <property type="molecule type" value="Genomic_DNA"/>
</dbReference>
<reference evidence="7" key="1">
    <citation type="journal article" date="2012" name="MBio">
        <title>Comparative genome analysis of Trichophyton rubrum and related dermatophytes reveals candidate genes involved in infection.</title>
        <authorList>
            <person name="Martinez D.A."/>
            <person name="Oliver B.G."/>
            <person name="Graeser Y."/>
            <person name="Goldberg J.M."/>
            <person name="Li W."/>
            <person name="Martinez-Rossi N.M."/>
            <person name="Monod M."/>
            <person name="Shelest E."/>
            <person name="Barton R.C."/>
            <person name="Birch E."/>
            <person name="Brakhage A.A."/>
            <person name="Chen Z."/>
            <person name="Gurr S.J."/>
            <person name="Heiman D."/>
            <person name="Heitman J."/>
            <person name="Kosti I."/>
            <person name="Rossi A."/>
            <person name="Saif S."/>
            <person name="Samalova M."/>
            <person name="Saunders C.W."/>
            <person name="Shea T."/>
            <person name="Summerbell R.C."/>
            <person name="Xu J."/>
            <person name="Young S."/>
            <person name="Zeng Q."/>
            <person name="Birren B.W."/>
            <person name="Cuomo C.A."/>
            <person name="White T.C."/>
        </authorList>
    </citation>
    <scope>NUCLEOTIDE SEQUENCE [LARGE SCALE GENOMIC DNA]</scope>
    <source>
        <strain evidence="7">ATCC MYA-4604 / CBS 118893</strain>
    </source>
</reference>
<feature type="compositionally biased region" description="Polar residues" evidence="3">
    <location>
        <begin position="1"/>
        <end position="34"/>
    </location>
</feature>
<dbReference type="InterPro" id="IPR027417">
    <property type="entry name" value="P-loop_NTPase"/>
</dbReference>
<dbReference type="HOGENOM" id="CLU_000288_34_14_1"/>
<accession>E4UQX9</accession>
<dbReference type="Pfam" id="PF24883">
    <property type="entry name" value="NPHP3_N"/>
    <property type="match status" value="1"/>
</dbReference>
<dbReference type="VEuPathDB" id="FungiDB:MGYG_02317"/>
<dbReference type="InterPro" id="IPR036770">
    <property type="entry name" value="Ankyrin_rpt-contain_sf"/>
</dbReference>
<feature type="domain" description="Nephrocystin 3-like N-terminal" evidence="5">
    <location>
        <begin position="72"/>
        <end position="251"/>
    </location>
</feature>
<dbReference type="InterPro" id="IPR056884">
    <property type="entry name" value="NPHP3-like_N"/>
</dbReference>
<evidence type="ECO:0000313" key="6">
    <source>
        <dbReference type="EMBL" id="EFQ99305.1"/>
    </source>
</evidence>
<dbReference type="GeneID" id="10030089"/>
<evidence type="ECO:0000256" key="3">
    <source>
        <dbReference type="SAM" id="MobiDB-lite"/>
    </source>
</evidence>
<gene>
    <name evidence="6" type="ORF">MGYG_02317</name>
</gene>
<evidence type="ECO:0000259" key="4">
    <source>
        <dbReference type="Pfam" id="PF22939"/>
    </source>
</evidence>
<name>E4UQX9_ARTGP</name>
<evidence type="ECO:0000313" key="7">
    <source>
        <dbReference type="Proteomes" id="UP000002669"/>
    </source>
</evidence>
<dbReference type="AlphaFoldDB" id="E4UQX9"/>
<feature type="repeat" description="ANK" evidence="2">
    <location>
        <begin position="852"/>
        <end position="876"/>
    </location>
</feature>
<dbReference type="OMA" id="GVFMWAH"/>
<dbReference type="eggNOG" id="KOG4369">
    <property type="taxonomic scope" value="Eukaryota"/>
</dbReference>
<dbReference type="Pfam" id="PF22939">
    <property type="entry name" value="WHD_GPIID"/>
    <property type="match status" value="1"/>
</dbReference>
<evidence type="ECO:0000259" key="5">
    <source>
        <dbReference type="Pfam" id="PF24883"/>
    </source>
</evidence>
<sequence length="1007" mass="114174">MGGDTYKSTGPGSQFNAPKGNQQNITGDNPTVNNYYGGGTEPLREIKEQCLQSLYFQEMERSCEKIKPAVNDTCKWLIRHEKYETWAKNGGLLWVRGKPGSGKSTLLLHALEYTKNIASIDGKNPIILSFFFFNRGTEFQKTPLGFFRSLLYQLLDKTPPKAMDKLLTTFEDRCKKQGKPGERWHWYQKELRFLFESSLRDILESHSVWIFIDALDECDEEYRAEFIEELKDLFERLQPTSSDCHVFFTCRHNPVADPNSESGICAEHQNNSDILTYAQSRLSTRPRIPIVTREAIATTIAKRAKGIFLWARLIIDRALEREPDEFGLEMIEEIISNSQDLYGLYGELIKERKEKGEAELQDTLKLIQWICFARWPLTLDELRWAITINTNIKSPYQPLKEFKNSRYYTSNNEVMERRVKTYSCGLAEVVELDQTRVVQFIHQSVKDFLLHKGLSTLDHSRSSMGNAIGRAHYQLSRACIRYFAIVGVVQAPSDLTSIIAYLEFFGRIAALMSEFPFLRYATTSWKLHVQQSESHNVPQDDLLDYFNWPSEDLIETWAQLRMGRRGYGKHTLLQIVSEYGMISPLRAILQRADEKGVDITSVNSASQSALFFAVQGGDDTAVELLINTGKFDVEVENFTALSLLSWVILKLLPNMGETDADTTDGVKIIPLLFAFSRLYVVMVKFLCTLRWLISKPIPNRHKVDVNTMNARGMTPLMCAVLRGHVNMVKLLLNIRNINADIRGRRGESLLSYAAQGGHESIIKLLLDIRRTDADINARGRNDHTPLSLATKGGHEAVVKLLLNTGKVDADINARDRNGHTPLSLAARGGYEAVVKLLLDTGKVDDINALDNEGQTALHVAADWPRETVVKLLLDTGNVDINVRDNKGQTALHKAARQGAKAVVQLLLNDDRVDINIKDNNGQTAFGLAIKRGLNLDTWLGYFLILGKRPMASLPRRPRDRRGRLISMKRATIERPHSKVPHSIARQSEGGQSDSRRWISRCSLEETR</sequence>
<dbReference type="InterPro" id="IPR054471">
    <property type="entry name" value="GPIID_WHD"/>
</dbReference>
<proteinExistence type="predicted"/>
<feature type="repeat" description="ANK" evidence="2">
    <location>
        <begin position="781"/>
        <end position="805"/>
    </location>
</feature>
<dbReference type="InterPro" id="IPR002110">
    <property type="entry name" value="Ankyrin_rpt"/>
</dbReference>
<feature type="repeat" description="ANK" evidence="2">
    <location>
        <begin position="886"/>
        <end position="919"/>
    </location>
</feature>
<feature type="repeat" description="ANK" evidence="2">
    <location>
        <begin position="817"/>
        <end position="841"/>
    </location>
</feature>